<evidence type="ECO:0000313" key="2">
    <source>
        <dbReference type="EMBL" id="MET3729324.1"/>
    </source>
</evidence>
<reference evidence="2 3" key="1">
    <citation type="submission" date="2024-06" db="EMBL/GenBank/DDBJ databases">
        <title>Genomic Encyclopedia of Type Strains, Phase IV (KMG-IV): sequencing the most valuable type-strain genomes for metagenomic binning, comparative biology and taxonomic classification.</title>
        <authorList>
            <person name="Goeker M."/>
        </authorList>
    </citation>
    <scope>NUCLEOTIDE SEQUENCE [LARGE SCALE GENOMIC DNA]</scope>
    <source>
        <strain evidence="2 3">DSM 100124</strain>
    </source>
</reference>
<keyword evidence="1" id="KW-0472">Membrane</keyword>
<proteinExistence type="predicted"/>
<gene>
    <name evidence="2" type="ORF">ABID52_002905</name>
</gene>
<accession>A0ABV2LMI2</accession>
<dbReference type="RefSeq" id="WP_198766577.1">
    <property type="nucleotide sequence ID" value="NZ_JAEACF010000001.1"/>
</dbReference>
<dbReference type="EMBL" id="JBEPMP010000001">
    <property type="protein sequence ID" value="MET3729324.1"/>
    <property type="molecule type" value="Genomic_DNA"/>
</dbReference>
<keyword evidence="3" id="KW-1185">Reference proteome</keyword>
<evidence type="ECO:0000256" key="1">
    <source>
        <dbReference type="SAM" id="Phobius"/>
    </source>
</evidence>
<evidence type="ECO:0000313" key="3">
    <source>
        <dbReference type="Proteomes" id="UP001549097"/>
    </source>
</evidence>
<keyword evidence="1" id="KW-1133">Transmembrane helix</keyword>
<dbReference type="Proteomes" id="UP001549097">
    <property type="component" value="Unassembled WGS sequence"/>
</dbReference>
<feature type="transmembrane region" description="Helical" evidence="1">
    <location>
        <begin position="45"/>
        <end position="68"/>
    </location>
</feature>
<organism evidence="2 3">
    <name type="scientific">Fictibacillus halophilus</name>
    <dbReference type="NCBI Taxonomy" id="1610490"/>
    <lineage>
        <taxon>Bacteria</taxon>
        <taxon>Bacillati</taxon>
        <taxon>Bacillota</taxon>
        <taxon>Bacilli</taxon>
        <taxon>Bacillales</taxon>
        <taxon>Fictibacillaceae</taxon>
        <taxon>Fictibacillus</taxon>
    </lineage>
</organism>
<comment type="caution">
    <text evidence="2">The sequence shown here is derived from an EMBL/GenBank/DDBJ whole genome shotgun (WGS) entry which is preliminary data.</text>
</comment>
<name>A0ABV2LMI2_9BACL</name>
<protein>
    <submittedName>
        <fullName evidence="2">Uncharacterized protein</fullName>
    </submittedName>
</protein>
<sequence length="200" mass="23263">MEDKLEHLKKHMDQRLYRQIKLTSQMERDILQSIREKKTVKPSFYFAKDLMITALILLFVTTSIPILVTKTGNNSSTSYMSIPFLTKAENLAKQKGLTDEIYNLQQSENSFSMEVMISDRGKISDYKKDVEEVLTTYSRLYQMLYPHRKSVWEMKDVTVYLSNYKEHPDAYDNGNVNNYILIAHKPAGSIGIEWSMPEDG</sequence>
<keyword evidence="1" id="KW-0812">Transmembrane</keyword>